<dbReference type="Gene3D" id="1.10.340.70">
    <property type="match status" value="1"/>
</dbReference>
<reference evidence="2 3" key="1">
    <citation type="submission" date="2019-08" db="EMBL/GenBank/DDBJ databases">
        <authorList>
            <person name="Alioto T."/>
            <person name="Alioto T."/>
            <person name="Gomez Garrido J."/>
        </authorList>
    </citation>
    <scope>NUCLEOTIDE SEQUENCE [LARGE SCALE GENOMIC DNA]</scope>
</reference>
<dbReference type="OrthoDB" id="6624539at2759"/>
<evidence type="ECO:0000313" key="2">
    <source>
        <dbReference type="EMBL" id="VVC31225.1"/>
    </source>
</evidence>
<dbReference type="EMBL" id="CABPRJ010000656">
    <property type="protein sequence ID" value="VVC31225.1"/>
    <property type="molecule type" value="Genomic_DNA"/>
</dbReference>
<feature type="domain" description="Integrase zinc-binding" evidence="1">
    <location>
        <begin position="23"/>
        <end position="79"/>
    </location>
</feature>
<accession>A0A5E4MID4</accession>
<dbReference type="InterPro" id="IPR041588">
    <property type="entry name" value="Integrase_H2C2"/>
</dbReference>
<dbReference type="InterPro" id="IPR052160">
    <property type="entry name" value="Gypsy_RT_Integrase-like"/>
</dbReference>
<protein>
    <submittedName>
        <fullName evidence="2">Zinc finger, H2C2-type, histone UAS binding</fullName>
    </submittedName>
</protein>
<dbReference type="Proteomes" id="UP000325440">
    <property type="component" value="Unassembled WGS sequence"/>
</dbReference>
<evidence type="ECO:0000259" key="1">
    <source>
        <dbReference type="Pfam" id="PF17921"/>
    </source>
</evidence>
<dbReference type="AlphaFoldDB" id="A0A5E4MID4"/>
<name>A0A5E4MID4_9HEMI</name>
<gene>
    <name evidence="2" type="ORF">CINCED_3A013816</name>
</gene>
<dbReference type="Pfam" id="PF17921">
    <property type="entry name" value="Integrase_H2C2"/>
    <property type="match status" value="1"/>
</dbReference>
<dbReference type="FunFam" id="1.10.340.70:FF:000001">
    <property type="entry name" value="Retrovirus-related Pol polyprotein from transposon gypsy-like Protein"/>
    <property type="match status" value="1"/>
</dbReference>
<evidence type="ECO:0000313" key="3">
    <source>
        <dbReference type="Proteomes" id="UP000325440"/>
    </source>
</evidence>
<proteinExistence type="predicted"/>
<keyword evidence="3" id="KW-1185">Reference proteome</keyword>
<dbReference type="PANTHER" id="PTHR47266">
    <property type="entry name" value="ENDONUCLEASE-RELATED"/>
    <property type="match status" value="1"/>
</dbReference>
<organism evidence="2 3">
    <name type="scientific">Cinara cedri</name>
    <dbReference type="NCBI Taxonomy" id="506608"/>
    <lineage>
        <taxon>Eukaryota</taxon>
        <taxon>Metazoa</taxon>
        <taxon>Ecdysozoa</taxon>
        <taxon>Arthropoda</taxon>
        <taxon>Hexapoda</taxon>
        <taxon>Insecta</taxon>
        <taxon>Pterygota</taxon>
        <taxon>Neoptera</taxon>
        <taxon>Paraneoptera</taxon>
        <taxon>Hemiptera</taxon>
        <taxon>Sternorrhyncha</taxon>
        <taxon>Aphidomorpha</taxon>
        <taxon>Aphidoidea</taxon>
        <taxon>Aphididae</taxon>
        <taxon>Lachninae</taxon>
        <taxon>Cinara</taxon>
    </lineage>
</organism>
<sequence>MICYIFLNSAIKIKVVDREPLTEDEQQRIIREFHENPLGGHQGIARTHQRISQQYHWKGMRQMIKNYILSCATCQFNKTTNRTIKEPLVITTTTSRPFEKIFMDIVGFFYYICHVVNGLNSFNQIHILFLKKLNGKLILNKFPST</sequence>